<dbReference type="Proteomes" id="UP000046176">
    <property type="component" value="Unassembled WGS sequence"/>
</dbReference>
<evidence type="ECO:0000313" key="2">
    <source>
        <dbReference type="EMBL" id="CDZ32379.1"/>
    </source>
</evidence>
<sequence length="95" mass="10171">MITDKISMAIGAAGGLALGFAVFTTINAVWWLPDAKEEARAVERATMQAATDKAVGELSNEADKARFNRRMCRERGGVYLNSTGRCLKGATVPHG</sequence>
<feature type="transmembrane region" description="Helical" evidence="1">
    <location>
        <begin position="6"/>
        <end position="32"/>
    </location>
</feature>
<keyword evidence="1" id="KW-0812">Transmembrane</keyword>
<protein>
    <submittedName>
        <fullName evidence="2">Uncharacterized protein</fullName>
    </submittedName>
</protein>
<keyword evidence="1" id="KW-0472">Membrane</keyword>
<keyword evidence="1" id="KW-1133">Transmembrane helix</keyword>
<dbReference type="AlphaFoldDB" id="A0A0T7FBR4"/>
<accession>A0A0T7FBR4</accession>
<organism evidence="2 3">
    <name type="scientific">Neorhizobium galegae bv. officinalis</name>
    <dbReference type="NCBI Taxonomy" id="323656"/>
    <lineage>
        <taxon>Bacteria</taxon>
        <taxon>Pseudomonadati</taxon>
        <taxon>Pseudomonadota</taxon>
        <taxon>Alphaproteobacteria</taxon>
        <taxon>Hyphomicrobiales</taxon>
        <taxon>Rhizobiaceae</taxon>
        <taxon>Rhizobium/Agrobacterium group</taxon>
        <taxon>Neorhizobium</taxon>
    </lineage>
</organism>
<dbReference type="EMBL" id="CCRH01000003">
    <property type="protein sequence ID" value="CDZ32379.1"/>
    <property type="molecule type" value="Genomic_DNA"/>
</dbReference>
<name>A0A0T7FBR4_NEOGA</name>
<evidence type="ECO:0000313" key="3">
    <source>
        <dbReference type="Proteomes" id="UP000046176"/>
    </source>
</evidence>
<gene>
    <name evidence="2" type="ORF">NGAL_HAMBI1145_11500</name>
</gene>
<dbReference type="OrthoDB" id="8283103at2"/>
<dbReference type="RefSeq" id="WP_046665434.1">
    <property type="nucleotide sequence ID" value="NZ_CCRH01000003.1"/>
</dbReference>
<evidence type="ECO:0000256" key="1">
    <source>
        <dbReference type="SAM" id="Phobius"/>
    </source>
</evidence>
<proteinExistence type="predicted"/>
<reference evidence="2 3" key="1">
    <citation type="submission" date="2014-08" db="EMBL/GenBank/DDBJ databases">
        <authorList>
            <person name="Chen Y.-H."/>
        </authorList>
    </citation>
    <scope>NUCLEOTIDE SEQUENCE [LARGE SCALE GENOMIC DNA]</scope>
</reference>